<protein>
    <submittedName>
        <fullName evidence="1">Uncharacterized protein</fullName>
    </submittedName>
</protein>
<name>A0A1G5ZBN4_9HYPH</name>
<dbReference type="Proteomes" id="UP000198588">
    <property type="component" value="Unassembled WGS sequence"/>
</dbReference>
<reference evidence="1 2" key="1">
    <citation type="submission" date="2016-10" db="EMBL/GenBank/DDBJ databases">
        <authorList>
            <person name="de Groot N.N."/>
        </authorList>
    </citation>
    <scope>NUCLEOTIDE SEQUENCE [LARGE SCALE GENOMIC DNA]</scope>
    <source>
        <strain evidence="1 2">CGMCC 1.12097</strain>
    </source>
</reference>
<dbReference type="RefSeq" id="WP_167365217.1">
    <property type="nucleotide sequence ID" value="NZ_FMXM01000016.1"/>
</dbReference>
<accession>A0A1G5ZBN4</accession>
<evidence type="ECO:0000313" key="1">
    <source>
        <dbReference type="EMBL" id="SDA91976.1"/>
    </source>
</evidence>
<dbReference type="STRING" id="1165689.SAMN02927914_04602"/>
<gene>
    <name evidence="1" type="ORF">SAMN02927914_04602</name>
</gene>
<dbReference type="EMBL" id="FMXM01000016">
    <property type="protein sequence ID" value="SDA91976.1"/>
    <property type="molecule type" value="Genomic_DNA"/>
</dbReference>
<sequence length="56" mass="6397">MEYLMIFHAQAVFGFSNFQENAEQARHDALGNQRTVYLGRHDRLPLLAGFNTTKGN</sequence>
<organism evidence="1 2">
    <name type="scientific">Mesorhizobium qingshengii</name>
    <dbReference type="NCBI Taxonomy" id="1165689"/>
    <lineage>
        <taxon>Bacteria</taxon>
        <taxon>Pseudomonadati</taxon>
        <taxon>Pseudomonadota</taxon>
        <taxon>Alphaproteobacteria</taxon>
        <taxon>Hyphomicrobiales</taxon>
        <taxon>Phyllobacteriaceae</taxon>
        <taxon>Mesorhizobium</taxon>
    </lineage>
</organism>
<dbReference type="AlphaFoldDB" id="A0A1G5ZBN4"/>
<evidence type="ECO:0000313" key="2">
    <source>
        <dbReference type="Proteomes" id="UP000198588"/>
    </source>
</evidence>
<proteinExistence type="predicted"/>